<sequence length="427" mass="49316">MSNLRKVIDAVYEYYGDVLNLTLADYPRPDSQRIAEKCDLIELERLLQLILGCAVYCEEKQTYITQIRCLEESLQQNIMQALQDLETAFQGASPSRSSLSMANFDNKMLQEERDTLAQKCFEAEKRIRLLIEDKNTLAQKCFEAEKRIRLLIEDKSNLQQEIYKLQEELESKSNGSTAVIGDDGVSLGPIQSGSTRYNDLRRQLDALKDELIQSETAREDLKLKSQQQNVEIISMQQKIEELTKNTSKMSQLKDELDVLRESNDKMKVLETQLATYKKRLEDYNDLKKQVKLMEERSVEYMDQNAHYEEEAKKIATLKGQVELFRKEIQELHLKLDKEMNKNVKLEFDNKNLESTLETMQRNKETLIAERDALRDTIDELRLDLNATGENNVSKELQSSPGGIKEKIERLEAENKALREGQGGQAAL</sequence>
<evidence type="ECO:0000259" key="8">
    <source>
        <dbReference type="Pfam" id="PF05622"/>
    </source>
</evidence>
<evidence type="ECO:0000313" key="11">
    <source>
        <dbReference type="Proteomes" id="UP000015102"/>
    </source>
</evidence>
<dbReference type="GO" id="GO:0051959">
    <property type="term" value="F:dynein light intermediate chain binding"/>
    <property type="evidence" value="ECO:0007669"/>
    <property type="project" value="TreeGrafter"/>
</dbReference>
<dbReference type="GO" id="GO:0005813">
    <property type="term" value="C:centrosome"/>
    <property type="evidence" value="ECO:0007669"/>
    <property type="project" value="TreeGrafter"/>
</dbReference>
<feature type="domain" description="HOOK N-terminal" evidence="9">
    <location>
        <begin position="1"/>
        <end position="84"/>
    </location>
</feature>
<dbReference type="GO" id="GO:0030705">
    <property type="term" value="P:cytoskeleton-dependent intracellular transport"/>
    <property type="evidence" value="ECO:0007669"/>
    <property type="project" value="InterPro"/>
</dbReference>
<dbReference type="InterPro" id="IPR036872">
    <property type="entry name" value="CH_dom_sf"/>
</dbReference>
<accession>T1H040</accession>
<reference evidence="10" key="2">
    <citation type="submission" date="2015-06" db="UniProtKB">
        <authorList>
            <consortium name="EnsemblMetazoa"/>
        </authorList>
    </citation>
    <scope>IDENTIFICATION</scope>
</reference>
<comment type="similarity">
    <text evidence="2">Belongs to the hook family.</text>
</comment>
<feature type="domain" description="Hook C-terminal" evidence="8">
    <location>
        <begin position="139"/>
        <end position="424"/>
    </location>
</feature>
<evidence type="ECO:0000313" key="10">
    <source>
        <dbReference type="EnsemblMetazoa" id="MESCA009507-PA"/>
    </source>
</evidence>
<dbReference type="PANTHER" id="PTHR18947:SF39">
    <property type="entry name" value="PROTEIN HOOK"/>
    <property type="match status" value="1"/>
</dbReference>
<dbReference type="EMBL" id="CAQQ02150546">
    <property type="status" value="NOT_ANNOTATED_CDS"/>
    <property type="molecule type" value="Genomic_DNA"/>
</dbReference>
<dbReference type="GO" id="GO:0005874">
    <property type="term" value="C:microtubule"/>
    <property type="evidence" value="ECO:0007669"/>
    <property type="project" value="UniProtKB-KW"/>
</dbReference>
<keyword evidence="6" id="KW-0206">Cytoskeleton</keyword>
<evidence type="ECO:0000256" key="6">
    <source>
        <dbReference type="ARBA" id="ARBA00023212"/>
    </source>
</evidence>
<evidence type="ECO:0000256" key="4">
    <source>
        <dbReference type="ARBA" id="ARBA00022701"/>
    </source>
</evidence>
<keyword evidence="4" id="KW-0493">Microtubule</keyword>
<dbReference type="PANTHER" id="PTHR18947">
    <property type="entry name" value="HOOK PROTEINS"/>
    <property type="match status" value="1"/>
</dbReference>
<dbReference type="InterPro" id="IPR043936">
    <property type="entry name" value="HOOK_N"/>
</dbReference>
<evidence type="ECO:0000256" key="2">
    <source>
        <dbReference type="ARBA" id="ARBA00006946"/>
    </source>
</evidence>
<dbReference type="Proteomes" id="UP000015102">
    <property type="component" value="Unassembled WGS sequence"/>
</dbReference>
<dbReference type="HOGENOM" id="CLU_011214_3_0_1"/>
<dbReference type="InterPro" id="IPR008636">
    <property type="entry name" value="Hook_C"/>
</dbReference>
<dbReference type="AlphaFoldDB" id="T1H040"/>
<proteinExistence type="inferred from homology"/>
<dbReference type="Pfam" id="PF19047">
    <property type="entry name" value="HOOK_N"/>
    <property type="match status" value="1"/>
</dbReference>
<evidence type="ECO:0008006" key="12">
    <source>
        <dbReference type="Google" id="ProtNLM"/>
    </source>
</evidence>
<dbReference type="GO" id="GO:0008017">
    <property type="term" value="F:microtubule binding"/>
    <property type="evidence" value="ECO:0007669"/>
    <property type="project" value="InterPro"/>
</dbReference>
<protein>
    <recommendedName>
        <fullName evidence="12">HOOK N-terminal domain-containing protein</fullName>
    </recommendedName>
</protein>
<feature type="coiled-coil region" evidence="7">
    <location>
        <begin position="106"/>
        <end position="390"/>
    </location>
</feature>
<evidence type="ECO:0000256" key="5">
    <source>
        <dbReference type="ARBA" id="ARBA00023054"/>
    </source>
</evidence>
<dbReference type="GO" id="GO:0005737">
    <property type="term" value="C:cytoplasm"/>
    <property type="evidence" value="ECO:0007669"/>
    <property type="project" value="TreeGrafter"/>
</dbReference>
<dbReference type="Gene3D" id="1.10.418.10">
    <property type="entry name" value="Calponin-like domain"/>
    <property type="match status" value="1"/>
</dbReference>
<keyword evidence="11" id="KW-1185">Reference proteome</keyword>
<name>T1H040_MEGSC</name>
<dbReference type="SUPFAM" id="SSF116907">
    <property type="entry name" value="Hook domain"/>
    <property type="match status" value="1"/>
</dbReference>
<evidence type="ECO:0000256" key="3">
    <source>
        <dbReference type="ARBA" id="ARBA00022490"/>
    </source>
</evidence>
<evidence type="ECO:0000259" key="9">
    <source>
        <dbReference type="Pfam" id="PF19047"/>
    </source>
</evidence>
<dbReference type="OMA" id="XRLRTER"/>
<keyword evidence="3" id="KW-0963">Cytoplasm</keyword>
<dbReference type="GO" id="GO:0031122">
    <property type="term" value="P:cytoplasmic microtubule organization"/>
    <property type="evidence" value="ECO:0007669"/>
    <property type="project" value="InterPro"/>
</dbReference>
<dbReference type="EnsemblMetazoa" id="MESCA009507-RA">
    <property type="protein sequence ID" value="MESCA009507-PA"/>
    <property type="gene ID" value="MESCA009507"/>
</dbReference>
<evidence type="ECO:0000256" key="1">
    <source>
        <dbReference type="ARBA" id="ARBA00004245"/>
    </source>
</evidence>
<organism evidence="10 11">
    <name type="scientific">Megaselia scalaris</name>
    <name type="common">Humpbacked fly</name>
    <name type="synonym">Phora scalaris</name>
    <dbReference type="NCBI Taxonomy" id="36166"/>
    <lineage>
        <taxon>Eukaryota</taxon>
        <taxon>Metazoa</taxon>
        <taxon>Ecdysozoa</taxon>
        <taxon>Arthropoda</taxon>
        <taxon>Hexapoda</taxon>
        <taxon>Insecta</taxon>
        <taxon>Pterygota</taxon>
        <taxon>Neoptera</taxon>
        <taxon>Endopterygota</taxon>
        <taxon>Diptera</taxon>
        <taxon>Brachycera</taxon>
        <taxon>Muscomorpha</taxon>
        <taxon>Platypezoidea</taxon>
        <taxon>Phoridae</taxon>
        <taxon>Megaseliini</taxon>
        <taxon>Megaselia</taxon>
    </lineage>
</organism>
<evidence type="ECO:0000256" key="7">
    <source>
        <dbReference type="SAM" id="Coils"/>
    </source>
</evidence>
<keyword evidence="5 7" id="KW-0175">Coiled coil</keyword>
<dbReference type="Pfam" id="PF05622">
    <property type="entry name" value="HOOK"/>
    <property type="match status" value="1"/>
</dbReference>
<dbReference type="EMBL" id="CAQQ02150547">
    <property type="status" value="NOT_ANNOTATED_CDS"/>
    <property type="molecule type" value="Genomic_DNA"/>
</dbReference>
<dbReference type="STRING" id="36166.T1H040"/>
<reference evidence="11" key="1">
    <citation type="submission" date="2013-02" db="EMBL/GenBank/DDBJ databases">
        <authorList>
            <person name="Hughes D."/>
        </authorList>
    </citation>
    <scope>NUCLEOTIDE SEQUENCE</scope>
    <source>
        <strain>Durham</strain>
        <strain evidence="11">NC isolate 2 -- Noor lab</strain>
    </source>
</reference>
<comment type="subcellular location">
    <subcellularLocation>
        <location evidence="1">Cytoplasm</location>
        <location evidence="1">Cytoskeleton</location>
    </subcellularLocation>
</comment>